<comment type="caution">
    <text evidence="1">The sequence shown here is derived from an EMBL/GenBank/DDBJ whole genome shotgun (WGS) entry which is preliminary data.</text>
</comment>
<evidence type="ECO:0000313" key="2">
    <source>
        <dbReference type="Proteomes" id="UP000821845"/>
    </source>
</evidence>
<evidence type="ECO:0000313" key="1">
    <source>
        <dbReference type="EMBL" id="KAH6925755.1"/>
    </source>
</evidence>
<keyword evidence="2" id="KW-1185">Reference proteome</keyword>
<organism evidence="1 2">
    <name type="scientific">Hyalomma asiaticum</name>
    <name type="common">Tick</name>
    <dbReference type="NCBI Taxonomy" id="266040"/>
    <lineage>
        <taxon>Eukaryota</taxon>
        <taxon>Metazoa</taxon>
        <taxon>Ecdysozoa</taxon>
        <taxon>Arthropoda</taxon>
        <taxon>Chelicerata</taxon>
        <taxon>Arachnida</taxon>
        <taxon>Acari</taxon>
        <taxon>Parasitiformes</taxon>
        <taxon>Ixodida</taxon>
        <taxon>Ixodoidea</taxon>
        <taxon>Ixodidae</taxon>
        <taxon>Hyalomminae</taxon>
        <taxon>Hyalomma</taxon>
    </lineage>
</organism>
<accession>A0ACB7RTN4</accession>
<proteinExistence type="predicted"/>
<reference evidence="1" key="1">
    <citation type="submission" date="2020-05" db="EMBL/GenBank/DDBJ databases">
        <title>Large-scale comparative analyses of tick genomes elucidate their genetic diversity and vector capacities.</title>
        <authorList>
            <person name="Jia N."/>
            <person name="Wang J."/>
            <person name="Shi W."/>
            <person name="Du L."/>
            <person name="Sun Y."/>
            <person name="Zhan W."/>
            <person name="Jiang J."/>
            <person name="Wang Q."/>
            <person name="Zhang B."/>
            <person name="Ji P."/>
            <person name="Sakyi L.B."/>
            <person name="Cui X."/>
            <person name="Yuan T."/>
            <person name="Jiang B."/>
            <person name="Yang W."/>
            <person name="Lam T.T.-Y."/>
            <person name="Chang Q."/>
            <person name="Ding S."/>
            <person name="Wang X."/>
            <person name="Zhu J."/>
            <person name="Ruan X."/>
            <person name="Zhao L."/>
            <person name="Wei J."/>
            <person name="Que T."/>
            <person name="Du C."/>
            <person name="Cheng J."/>
            <person name="Dai P."/>
            <person name="Han X."/>
            <person name="Huang E."/>
            <person name="Gao Y."/>
            <person name="Liu J."/>
            <person name="Shao H."/>
            <person name="Ye R."/>
            <person name="Li L."/>
            <person name="Wei W."/>
            <person name="Wang X."/>
            <person name="Wang C."/>
            <person name="Yang T."/>
            <person name="Huo Q."/>
            <person name="Li W."/>
            <person name="Guo W."/>
            <person name="Chen H."/>
            <person name="Zhou L."/>
            <person name="Ni X."/>
            <person name="Tian J."/>
            <person name="Zhou Y."/>
            <person name="Sheng Y."/>
            <person name="Liu T."/>
            <person name="Pan Y."/>
            <person name="Xia L."/>
            <person name="Li J."/>
            <person name="Zhao F."/>
            <person name="Cao W."/>
        </authorList>
    </citation>
    <scope>NUCLEOTIDE SEQUENCE</scope>
    <source>
        <strain evidence="1">Hyas-2018</strain>
    </source>
</reference>
<dbReference type="EMBL" id="CM023487">
    <property type="protein sequence ID" value="KAH6925755.1"/>
    <property type="molecule type" value="Genomic_DNA"/>
</dbReference>
<name>A0ACB7RTN4_HYAAI</name>
<sequence length="383" mass="41471">MALTPPTRVHQIVEGYAGELWDLGQFLWANPETSMKEATAHEKLCDFLERKGFKVTRRYVIDTAFKAEFSSPGGPNGPTIAFFCEYDALPEIGHACGHNLVAECAVGAAMAIKELMKELKNVQGKVVVMGTPGQEKFGGKEILLQNGAFEDMDAALLAHPAILDCVRLPLAASQQVRTRRTQPYIIAASVAKFCGFTGRHKNFAGVLLESGRNDIVMPETSRVVYHVRAPNVSELAVLIKRVEACIEAAAEATDCSMVLEKSMVYKNFVHNNALNAAYTKHAVDMGVTFTDPDDTLVVPSGASSDAGNASHSLPCLHSMFAIASAGINHTRSFASAAGSLEAQAPARKAMMLLALTALDLYTDPKLMASVKQEFREWKAVQRP</sequence>
<dbReference type="Proteomes" id="UP000821845">
    <property type="component" value="Chromosome 7"/>
</dbReference>
<protein>
    <submittedName>
        <fullName evidence="1">Uncharacterized protein</fullName>
    </submittedName>
</protein>
<gene>
    <name evidence="1" type="ORF">HPB50_009715</name>
</gene>